<dbReference type="PANTHER" id="PTHR43594:SF1">
    <property type="entry name" value="QUERCETIN 2,3-DIOXYGENASE PA2418-RELATED"/>
    <property type="match status" value="1"/>
</dbReference>
<evidence type="ECO:0000256" key="2">
    <source>
        <dbReference type="PIRSR" id="PIRSR006232-1"/>
    </source>
</evidence>
<evidence type="ECO:0000259" key="4">
    <source>
        <dbReference type="Pfam" id="PF02678"/>
    </source>
</evidence>
<dbReference type="Pfam" id="PF02678">
    <property type="entry name" value="Pirin"/>
    <property type="match status" value="1"/>
</dbReference>
<dbReference type="InterPro" id="IPR003829">
    <property type="entry name" value="Pirin_N_dom"/>
</dbReference>
<organism evidence="6 7">
    <name type="scientific">Prevotella heparinolytica</name>
    <dbReference type="NCBI Taxonomy" id="28113"/>
    <lineage>
        <taxon>Bacteria</taxon>
        <taxon>Pseudomonadati</taxon>
        <taxon>Bacteroidota</taxon>
        <taxon>Bacteroidia</taxon>
        <taxon>Bacteroidales</taxon>
        <taxon>Bacteroidaceae</taxon>
        <taxon>Bacteroides</taxon>
    </lineage>
</organism>
<dbReference type="Gene3D" id="2.60.120.10">
    <property type="entry name" value="Jelly Rolls"/>
    <property type="match status" value="2"/>
</dbReference>
<dbReference type="PANTHER" id="PTHR43594">
    <property type="entry name" value="QUERCETIN 2,3-DIOXYGENASE"/>
    <property type="match status" value="1"/>
</dbReference>
<evidence type="ECO:0000313" key="7">
    <source>
        <dbReference type="Proteomes" id="UP000279562"/>
    </source>
</evidence>
<dbReference type="Proteomes" id="UP000279562">
    <property type="component" value="Unassembled WGS sequence"/>
</dbReference>
<dbReference type="InterPro" id="IPR053186">
    <property type="entry name" value="QDO-related"/>
</dbReference>
<keyword evidence="2" id="KW-0479">Metal-binding</keyword>
<accession>A0A3P2A9J0</accession>
<dbReference type="InterPro" id="IPR011051">
    <property type="entry name" value="RmlC_Cupin_sf"/>
</dbReference>
<sequence length="292" mass="32091">MATKKIEFILAPVETHWVGDGFKVHNFIPAAPGLDMHRMDPFIMLDYNAPMKVAASKYPAGVGVHPHRGFETVTIAYQGKVQHHDSAGGGGIIGTGDVQWMTAASGVLHKEYYEKEWSRQGGIFHMVQLWVNLPAKDKMSAPRYQAITHESMGRYPADKSGSFVEVIAGEYKGVKGPALTHTPVELMNARLQEGATAEFSFPAHYNTGMLVVQGSAKVNGHDAPTDHFVKFANEGETFTIEATSADTVVLIMSGEPMNEPIVSYGPFVMNTKEQIREAFDDFNHGKFGYLED</sequence>
<gene>
    <name evidence="6" type="ORF">EII33_05155</name>
</gene>
<evidence type="ECO:0000259" key="5">
    <source>
        <dbReference type="Pfam" id="PF05726"/>
    </source>
</evidence>
<dbReference type="Pfam" id="PF05726">
    <property type="entry name" value="Pirin_C"/>
    <property type="match status" value="1"/>
</dbReference>
<feature type="domain" description="Pirin N-terminal" evidence="4">
    <location>
        <begin position="35"/>
        <end position="131"/>
    </location>
</feature>
<dbReference type="EMBL" id="RQYF01000014">
    <property type="protein sequence ID" value="RRD92162.1"/>
    <property type="molecule type" value="Genomic_DNA"/>
</dbReference>
<dbReference type="CDD" id="cd02247">
    <property type="entry name" value="cupin_pirin_C"/>
    <property type="match status" value="1"/>
</dbReference>
<evidence type="ECO:0000256" key="1">
    <source>
        <dbReference type="ARBA" id="ARBA00008416"/>
    </source>
</evidence>
<dbReference type="InterPro" id="IPR012093">
    <property type="entry name" value="Pirin"/>
</dbReference>
<keyword evidence="7" id="KW-1185">Reference proteome</keyword>
<comment type="similarity">
    <text evidence="1 3">Belongs to the pirin family.</text>
</comment>
<dbReference type="PIRSF" id="PIRSF006232">
    <property type="entry name" value="Pirin"/>
    <property type="match status" value="1"/>
</dbReference>
<feature type="binding site" evidence="2">
    <location>
        <position position="65"/>
    </location>
    <ligand>
        <name>Fe cation</name>
        <dbReference type="ChEBI" id="CHEBI:24875"/>
    </ligand>
</feature>
<feature type="binding site" evidence="2">
    <location>
        <position position="67"/>
    </location>
    <ligand>
        <name>Fe cation</name>
        <dbReference type="ChEBI" id="CHEBI:24875"/>
    </ligand>
</feature>
<keyword evidence="2" id="KW-0408">Iron</keyword>
<dbReference type="InterPro" id="IPR008778">
    <property type="entry name" value="Pirin_C_dom"/>
</dbReference>
<dbReference type="SUPFAM" id="SSF51182">
    <property type="entry name" value="RmlC-like cupins"/>
    <property type="match status" value="1"/>
</dbReference>
<reference evidence="6 7" key="1">
    <citation type="submission" date="2018-11" db="EMBL/GenBank/DDBJ databases">
        <title>Genomes From Bacteria Associated with the Canine Oral Cavity: a Test Case for Automated Genome-Based Taxonomic Assignment.</title>
        <authorList>
            <person name="Coil D.A."/>
            <person name="Jospin G."/>
            <person name="Darling A.E."/>
            <person name="Wallis C."/>
            <person name="Davis I.J."/>
            <person name="Harris S."/>
            <person name="Eisen J.A."/>
            <person name="Holcombe L.J."/>
            <person name="O'Flynn C."/>
        </authorList>
    </citation>
    <scope>NUCLEOTIDE SEQUENCE [LARGE SCALE GENOMIC DNA]</scope>
    <source>
        <strain evidence="6 7">OH1047_COT-310</strain>
    </source>
</reference>
<dbReference type="RefSeq" id="WP_125238803.1">
    <property type="nucleotide sequence ID" value="NZ_RQYF01000014.1"/>
</dbReference>
<dbReference type="GO" id="GO:0046872">
    <property type="term" value="F:metal ion binding"/>
    <property type="evidence" value="ECO:0007669"/>
    <property type="project" value="UniProtKB-KW"/>
</dbReference>
<feature type="binding site" evidence="2">
    <location>
        <position position="111"/>
    </location>
    <ligand>
        <name>Fe cation</name>
        <dbReference type="ChEBI" id="CHEBI:24875"/>
    </ligand>
</feature>
<feature type="binding site" evidence="2">
    <location>
        <position position="109"/>
    </location>
    <ligand>
        <name>Fe cation</name>
        <dbReference type="ChEBI" id="CHEBI:24875"/>
    </ligand>
</feature>
<proteinExistence type="inferred from homology"/>
<feature type="domain" description="Pirin C-terminal" evidence="5">
    <location>
        <begin position="187"/>
        <end position="288"/>
    </location>
</feature>
<dbReference type="AlphaFoldDB" id="A0A3P2A9J0"/>
<evidence type="ECO:0000256" key="3">
    <source>
        <dbReference type="RuleBase" id="RU003457"/>
    </source>
</evidence>
<evidence type="ECO:0000313" key="6">
    <source>
        <dbReference type="EMBL" id="RRD92162.1"/>
    </source>
</evidence>
<comment type="caution">
    <text evidence="6">The sequence shown here is derived from an EMBL/GenBank/DDBJ whole genome shotgun (WGS) entry which is preliminary data.</text>
</comment>
<dbReference type="InterPro" id="IPR014710">
    <property type="entry name" value="RmlC-like_jellyroll"/>
</dbReference>
<name>A0A3P2A9J0_9BACE</name>
<comment type="cofactor">
    <cofactor evidence="2">
        <name>Fe cation</name>
        <dbReference type="ChEBI" id="CHEBI:24875"/>
    </cofactor>
    <text evidence="2">Binds 1 Fe cation per subunit.</text>
</comment>
<protein>
    <submittedName>
        <fullName evidence="6">Pirin family protein</fullName>
    </submittedName>
</protein>